<evidence type="ECO:0000256" key="3">
    <source>
        <dbReference type="ARBA" id="ARBA00022840"/>
    </source>
</evidence>
<dbReference type="PANTHER" id="PTHR34378:SF1">
    <property type="entry name" value="GLUTAMATE--CYSTEINE LIGASE, CHLOROPLASTIC"/>
    <property type="match status" value="1"/>
</dbReference>
<protein>
    <recommendedName>
        <fullName evidence="5">Glutamate--cysteine ligase EgtA</fullName>
        <ecNumber evidence="5">6.3.2.2</ecNumber>
    </recommendedName>
    <alternativeName>
        <fullName evidence="5">Gamma-glutamylcysteine synthase</fullName>
        <shortName evidence="5">GCS</shortName>
        <shortName evidence="5">Gamma-ECS</shortName>
    </alternativeName>
</protein>
<dbReference type="RefSeq" id="WP_189116013.1">
    <property type="nucleotide sequence ID" value="NZ_BMQC01000029.1"/>
</dbReference>
<evidence type="ECO:0000256" key="4">
    <source>
        <dbReference type="ARBA" id="ARBA00048819"/>
    </source>
</evidence>
<sequence length="422" mass="43335">MPHHAAPTATGPVPAPPDPAAATLTSVGQAEEYVAARALRCGRASRTGVELEFTVHHADDPARRLAAPELAAALGAHAPTGLGGAAAPLAGGGALTLEPGGQVEISSRPYASLDALLAATAADVADLAALLAAGGLALGGSGLDPHRPPHRVLSSPRYDAMAAAYDRCGPAGHVMMRSTAGLQVCVDPGECGQAADRWALVHLLGPPLLAAFATADRHAGRPTGRASARMCAWLDIRAGRTDPVWTAATAAVPPDLAWARYALAAPLLCVRRPDGDWTAPPDVTFADWVGGALPAPPTTDDLDYHLTTLFPPVRPRGYLEIRYLDAQPADAWPTPLLTLSALLATAPVRAEAARLCAPAADRWRQAATHGLADPVVGAAARAVLALAAEAVAALELAPDIRARTQVDLARRVGTRPRGGSRS</sequence>
<feature type="compositionally biased region" description="Low complexity" evidence="7">
    <location>
        <begin position="1"/>
        <end position="12"/>
    </location>
</feature>
<dbReference type="Pfam" id="PF04107">
    <property type="entry name" value="GCS2"/>
    <property type="match status" value="1"/>
</dbReference>
<dbReference type="InterPro" id="IPR017809">
    <property type="entry name" value="EgtA_Actinobacteria"/>
</dbReference>
<comment type="pathway">
    <text evidence="5">Amino-acid biosynthesis; ergothioneine biosynthesis.</text>
</comment>
<dbReference type="GO" id="GO:0004357">
    <property type="term" value="F:glutamate-cysteine ligase activity"/>
    <property type="evidence" value="ECO:0007669"/>
    <property type="project" value="UniProtKB-UniRule"/>
</dbReference>
<evidence type="ECO:0000256" key="2">
    <source>
        <dbReference type="ARBA" id="ARBA00022741"/>
    </source>
</evidence>
<dbReference type="GO" id="GO:0005524">
    <property type="term" value="F:ATP binding"/>
    <property type="evidence" value="ECO:0007669"/>
    <property type="project" value="UniProtKB-UniRule"/>
</dbReference>
<comment type="function">
    <text evidence="5">Catalyzes the synthesis of gamma-glutamylcysteine (gamma-GC). This compound is used as substrate for the biosynthesis of the low-molecular thiol compound ergothioneine.</text>
</comment>
<dbReference type="GO" id="GO:0006750">
    <property type="term" value="P:glutathione biosynthetic process"/>
    <property type="evidence" value="ECO:0007669"/>
    <property type="project" value="UniProtKB-UniRule"/>
</dbReference>
<evidence type="ECO:0000313" key="9">
    <source>
        <dbReference type="Proteomes" id="UP000662200"/>
    </source>
</evidence>
<feature type="region of interest" description="Disordered" evidence="7">
    <location>
        <begin position="1"/>
        <end position="20"/>
    </location>
</feature>
<dbReference type="Proteomes" id="UP000662200">
    <property type="component" value="Unassembled WGS sequence"/>
</dbReference>
<evidence type="ECO:0000256" key="5">
    <source>
        <dbReference type="HAMAP-Rule" id="MF_02034"/>
    </source>
</evidence>
<dbReference type="UniPathway" id="UPA01014"/>
<dbReference type="EC" id="6.3.2.2" evidence="5"/>
<accession>A0A8J3BU33</accession>
<dbReference type="InterPro" id="IPR006336">
    <property type="entry name" value="GCS2"/>
</dbReference>
<dbReference type="PIRSF" id="PIRSF017901">
    <property type="entry name" value="GCL"/>
    <property type="match status" value="1"/>
</dbReference>
<proteinExistence type="inferred from homology"/>
<comment type="similarity">
    <text evidence="5 6">Belongs to the glutamate--cysteine ligase type 2 family. EgtA subfamily.</text>
</comment>
<comment type="catalytic activity">
    <reaction evidence="4 5 6">
        <text>L-cysteine + L-glutamate + ATP = gamma-L-glutamyl-L-cysteine + ADP + phosphate + H(+)</text>
        <dbReference type="Rhea" id="RHEA:13285"/>
        <dbReference type="ChEBI" id="CHEBI:15378"/>
        <dbReference type="ChEBI" id="CHEBI:29985"/>
        <dbReference type="ChEBI" id="CHEBI:30616"/>
        <dbReference type="ChEBI" id="CHEBI:35235"/>
        <dbReference type="ChEBI" id="CHEBI:43474"/>
        <dbReference type="ChEBI" id="CHEBI:58173"/>
        <dbReference type="ChEBI" id="CHEBI:456216"/>
        <dbReference type="EC" id="6.3.2.2"/>
    </reaction>
</comment>
<dbReference type="EMBL" id="BMQC01000029">
    <property type="protein sequence ID" value="GGK43940.1"/>
    <property type="molecule type" value="Genomic_DNA"/>
</dbReference>
<name>A0A8J3BU33_9ACTN</name>
<dbReference type="HAMAP" id="MF_02034">
    <property type="entry name" value="EgtA"/>
    <property type="match status" value="1"/>
</dbReference>
<evidence type="ECO:0000256" key="6">
    <source>
        <dbReference type="PIRNR" id="PIRNR017901"/>
    </source>
</evidence>
<keyword evidence="3 5" id="KW-0067">ATP-binding</keyword>
<dbReference type="Gene3D" id="3.30.590.20">
    <property type="match status" value="1"/>
</dbReference>
<reference evidence="8" key="1">
    <citation type="journal article" date="2014" name="Int. J. Syst. Evol. Microbiol.">
        <title>Complete genome sequence of Corynebacterium casei LMG S-19264T (=DSM 44701T), isolated from a smear-ripened cheese.</title>
        <authorList>
            <consortium name="US DOE Joint Genome Institute (JGI-PGF)"/>
            <person name="Walter F."/>
            <person name="Albersmeier A."/>
            <person name="Kalinowski J."/>
            <person name="Ruckert C."/>
        </authorList>
    </citation>
    <scope>NUCLEOTIDE SEQUENCE</scope>
    <source>
        <strain evidence="8">JCM 3091</strain>
    </source>
</reference>
<evidence type="ECO:0000313" key="8">
    <source>
        <dbReference type="EMBL" id="GGK43940.1"/>
    </source>
</evidence>
<evidence type="ECO:0000256" key="7">
    <source>
        <dbReference type="SAM" id="MobiDB-lite"/>
    </source>
</evidence>
<keyword evidence="1 5" id="KW-0436">Ligase</keyword>
<evidence type="ECO:0000256" key="1">
    <source>
        <dbReference type="ARBA" id="ARBA00022598"/>
    </source>
</evidence>
<dbReference type="SUPFAM" id="SSF55931">
    <property type="entry name" value="Glutamine synthetase/guanido kinase"/>
    <property type="match status" value="1"/>
</dbReference>
<organism evidence="8 9">
    <name type="scientific">Pilimelia terevasa</name>
    <dbReference type="NCBI Taxonomy" id="53372"/>
    <lineage>
        <taxon>Bacteria</taxon>
        <taxon>Bacillati</taxon>
        <taxon>Actinomycetota</taxon>
        <taxon>Actinomycetes</taxon>
        <taxon>Micromonosporales</taxon>
        <taxon>Micromonosporaceae</taxon>
        <taxon>Pilimelia</taxon>
    </lineage>
</organism>
<keyword evidence="9" id="KW-1185">Reference proteome</keyword>
<dbReference type="GO" id="GO:0052699">
    <property type="term" value="P:ergothioneine biosynthetic process"/>
    <property type="evidence" value="ECO:0007669"/>
    <property type="project" value="UniProtKB-UniRule"/>
</dbReference>
<keyword evidence="2 5" id="KW-0547">Nucleotide-binding</keyword>
<reference evidence="8" key="2">
    <citation type="submission" date="2020-09" db="EMBL/GenBank/DDBJ databases">
        <authorList>
            <person name="Sun Q."/>
            <person name="Ohkuma M."/>
        </authorList>
    </citation>
    <scope>NUCLEOTIDE SEQUENCE</scope>
    <source>
        <strain evidence="8">JCM 3091</strain>
    </source>
</reference>
<dbReference type="InterPro" id="IPR035434">
    <property type="entry name" value="GCL_bact_plant"/>
</dbReference>
<comment type="caution">
    <text evidence="8">The sequence shown here is derived from an EMBL/GenBank/DDBJ whole genome shotgun (WGS) entry which is preliminary data.</text>
</comment>
<dbReference type="PANTHER" id="PTHR34378">
    <property type="entry name" value="GLUTAMATE--CYSTEINE LIGASE, CHLOROPLASTIC"/>
    <property type="match status" value="1"/>
</dbReference>
<gene>
    <name evidence="8" type="primary">gshA</name>
    <name evidence="5" type="synonym">egtA</name>
    <name evidence="8" type="ORF">GCM10010124_41000</name>
</gene>
<dbReference type="AlphaFoldDB" id="A0A8J3BU33"/>
<dbReference type="InterPro" id="IPR014746">
    <property type="entry name" value="Gln_synth/guanido_kin_cat_dom"/>
</dbReference>